<name>A0A7W8JUP5_9DEIO</name>
<dbReference type="InterPro" id="IPR029016">
    <property type="entry name" value="GAF-like_dom_sf"/>
</dbReference>
<gene>
    <name evidence="2" type="ORF">HNQ08_001393</name>
</gene>
<dbReference type="InterPro" id="IPR003018">
    <property type="entry name" value="GAF"/>
</dbReference>
<dbReference type="NCBIfam" id="TIGR00254">
    <property type="entry name" value="GGDEF"/>
    <property type="match status" value="1"/>
</dbReference>
<keyword evidence="3" id="KW-1185">Reference proteome</keyword>
<dbReference type="EMBL" id="JACHFL010000003">
    <property type="protein sequence ID" value="MBB5362298.1"/>
    <property type="molecule type" value="Genomic_DNA"/>
</dbReference>
<dbReference type="PANTHER" id="PTHR45138">
    <property type="entry name" value="REGULATORY COMPONENTS OF SENSORY TRANSDUCTION SYSTEM"/>
    <property type="match status" value="1"/>
</dbReference>
<dbReference type="Gene3D" id="3.30.70.270">
    <property type="match status" value="1"/>
</dbReference>
<reference evidence="2 3" key="1">
    <citation type="submission" date="2020-08" db="EMBL/GenBank/DDBJ databases">
        <title>Genomic Encyclopedia of Type Strains, Phase IV (KMG-IV): sequencing the most valuable type-strain genomes for metagenomic binning, comparative biology and taxonomic classification.</title>
        <authorList>
            <person name="Goeker M."/>
        </authorList>
    </citation>
    <scope>NUCLEOTIDE SEQUENCE [LARGE SCALE GENOMIC DNA]</scope>
    <source>
        <strain evidence="2 3">DSM 27939</strain>
    </source>
</reference>
<dbReference type="SUPFAM" id="SSF55781">
    <property type="entry name" value="GAF domain-like"/>
    <property type="match status" value="1"/>
</dbReference>
<accession>A0A7W8JUP5</accession>
<evidence type="ECO:0000313" key="2">
    <source>
        <dbReference type="EMBL" id="MBB5362298.1"/>
    </source>
</evidence>
<comment type="caution">
    <text evidence="2">The sequence shown here is derived from an EMBL/GenBank/DDBJ whole genome shotgun (WGS) entry which is preliminary data.</text>
</comment>
<dbReference type="GO" id="GO:0052621">
    <property type="term" value="F:diguanylate cyclase activity"/>
    <property type="evidence" value="ECO:0007669"/>
    <property type="project" value="TreeGrafter"/>
</dbReference>
<dbReference type="Gene3D" id="3.30.450.40">
    <property type="match status" value="1"/>
</dbReference>
<organism evidence="2 3">
    <name type="scientific">Deinococcus humi</name>
    <dbReference type="NCBI Taxonomy" id="662880"/>
    <lineage>
        <taxon>Bacteria</taxon>
        <taxon>Thermotogati</taxon>
        <taxon>Deinococcota</taxon>
        <taxon>Deinococci</taxon>
        <taxon>Deinococcales</taxon>
        <taxon>Deinococcaceae</taxon>
        <taxon>Deinococcus</taxon>
    </lineage>
</organism>
<dbReference type="InterPro" id="IPR000160">
    <property type="entry name" value="GGDEF_dom"/>
</dbReference>
<dbReference type="CDD" id="cd01949">
    <property type="entry name" value="GGDEF"/>
    <property type="match status" value="1"/>
</dbReference>
<sequence length="363" mass="40780">MPRPETTLLVRYHHLIQVLASLARSSHEVEAVVQAVHQQVGNLFPAQITLLALRQTDGAWLWEMYERERRYTHAIPFCPDGIVESVLHGQALFVPDIFAYLKEHPSCAQRLVGHDGVLLDFDDHAEQPQQTALSMLCVPLEVRGERAGVLSIQSYALNAFDNTDLEFLQLLAQHVSIALENAALREEMKRLTRTDTLTGLHNRRAFYHDVPLCLEKARQQGRELGLIMLDVHEFKQVNDRFGHTTGDLVLATVGRILAQVFPAPDAAFRLSGDEFALLVWEPGTRLKDLTTRLTHALRAADWPPGPGPICLQGGLALPPGRDLDEWLSLADARMYRAKRQRMVGNQVDWGLDFGDSDLSNLLQ</sequence>
<dbReference type="Proteomes" id="UP000552709">
    <property type="component" value="Unassembled WGS sequence"/>
</dbReference>
<evidence type="ECO:0000259" key="1">
    <source>
        <dbReference type="PROSITE" id="PS50887"/>
    </source>
</evidence>
<dbReference type="SMART" id="SM00065">
    <property type="entry name" value="GAF"/>
    <property type="match status" value="1"/>
</dbReference>
<dbReference type="Pfam" id="PF01590">
    <property type="entry name" value="GAF"/>
    <property type="match status" value="1"/>
</dbReference>
<dbReference type="Pfam" id="PF00990">
    <property type="entry name" value="GGDEF"/>
    <property type="match status" value="1"/>
</dbReference>
<feature type="domain" description="GGDEF" evidence="1">
    <location>
        <begin position="222"/>
        <end position="352"/>
    </location>
</feature>
<dbReference type="AlphaFoldDB" id="A0A7W8JUP5"/>
<dbReference type="PROSITE" id="PS50887">
    <property type="entry name" value="GGDEF"/>
    <property type="match status" value="1"/>
</dbReference>
<dbReference type="PANTHER" id="PTHR45138:SF9">
    <property type="entry name" value="DIGUANYLATE CYCLASE DGCM-RELATED"/>
    <property type="match status" value="1"/>
</dbReference>
<dbReference type="SMART" id="SM00267">
    <property type="entry name" value="GGDEF"/>
    <property type="match status" value="1"/>
</dbReference>
<proteinExistence type="predicted"/>
<evidence type="ECO:0000313" key="3">
    <source>
        <dbReference type="Proteomes" id="UP000552709"/>
    </source>
</evidence>
<dbReference type="InterPro" id="IPR029787">
    <property type="entry name" value="Nucleotide_cyclase"/>
</dbReference>
<protein>
    <submittedName>
        <fullName evidence="2">Diguanylate cyclase (GGDEF)-like protein</fullName>
    </submittedName>
</protein>
<dbReference type="InterPro" id="IPR043128">
    <property type="entry name" value="Rev_trsase/Diguanyl_cyclase"/>
</dbReference>
<dbReference type="SUPFAM" id="SSF55073">
    <property type="entry name" value="Nucleotide cyclase"/>
    <property type="match status" value="1"/>
</dbReference>
<dbReference type="InterPro" id="IPR050469">
    <property type="entry name" value="Diguanylate_Cyclase"/>
</dbReference>
<dbReference type="RefSeq" id="WP_184129010.1">
    <property type="nucleotide sequence ID" value="NZ_JACHFL010000003.1"/>
</dbReference>